<reference evidence="9" key="1">
    <citation type="submission" date="2022-12" db="EMBL/GenBank/DDBJ databases">
        <title>New Phytohabitans aurantiacus sp. RD004123 nov., an actinomycete isolated from soil.</title>
        <authorList>
            <person name="Triningsih D.W."/>
            <person name="Harunari E."/>
            <person name="Igarashi Y."/>
        </authorList>
    </citation>
    <scope>NUCLEOTIDE SEQUENCE</scope>
    <source>
        <strain evidence="9">RD004123</strain>
    </source>
</reference>
<dbReference type="PANTHER" id="PTHR43399">
    <property type="entry name" value="SUBTILISIN-RELATED"/>
    <property type="match status" value="1"/>
</dbReference>
<evidence type="ECO:0000256" key="2">
    <source>
        <dbReference type="ARBA" id="ARBA00022670"/>
    </source>
</evidence>
<dbReference type="GO" id="GO:0008233">
    <property type="term" value="F:peptidase activity"/>
    <property type="evidence" value="ECO:0007669"/>
    <property type="project" value="UniProtKB-KW"/>
</dbReference>
<keyword evidence="4 5" id="KW-0720">Serine protease</keyword>
<dbReference type="Gene3D" id="3.40.50.200">
    <property type="entry name" value="Peptidase S8/S53 domain"/>
    <property type="match status" value="1"/>
</dbReference>
<evidence type="ECO:0000256" key="4">
    <source>
        <dbReference type="ARBA" id="ARBA00022825"/>
    </source>
</evidence>
<evidence type="ECO:0000313" key="9">
    <source>
        <dbReference type="EMBL" id="GLH99985.1"/>
    </source>
</evidence>
<feature type="chain" id="PRO_5045945885" evidence="7">
    <location>
        <begin position="29"/>
        <end position="1092"/>
    </location>
</feature>
<feature type="active site" description="Charge relay system" evidence="5">
    <location>
        <position position="259"/>
    </location>
</feature>
<evidence type="ECO:0000259" key="8">
    <source>
        <dbReference type="Pfam" id="PF00082"/>
    </source>
</evidence>
<dbReference type="InterPro" id="IPR036852">
    <property type="entry name" value="Peptidase_S8/S53_dom_sf"/>
</dbReference>
<dbReference type="InterPro" id="IPR023828">
    <property type="entry name" value="Peptidase_S8_Ser-AS"/>
</dbReference>
<keyword evidence="10" id="KW-1185">Reference proteome</keyword>
<name>A0ABQ5QZQ9_9ACTN</name>
<evidence type="ECO:0000256" key="1">
    <source>
        <dbReference type="ARBA" id="ARBA00011073"/>
    </source>
</evidence>
<dbReference type="InterPro" id="IPR015500">
    <property type="entry name" value="Peptidase_S8_subtilisin-rel"/>
</dbReference>
<dbReference type="Pfam" id="PF00082">
    <property type="entry name" value="Peptidase_S8"/>
    <property type="match status" value="1"/>
</dbReference>
<dbReference type="PANTHER" id="PTHR43399:SF4">
    <property type="entry name" value="CELL WALL-ASSOCIATED PROTEASE"/>
    <property type="match status" value="1"/>
</dbReference>
<evidence type="ECO:0000313" key="10">
    <source>
        <dbReference type="Proteomes" id="UP001144280"/>
    </source>
</evidence>
<dbReference type="InterPro" id="IPR051048">
    <property type="entry name" value="Peptidase_S8/S53_subtilisin"/>
</dbReference>
<dbReference type="CDD" id="cd07487">
    <property type="entry name" value="Peptidases_S8_1"/>
    <property type="match status" value="1"/>
</dbReference>
<comment type="caution">
    <text evidence="9">The sequence shown here is derived from an EMBL/GenBank/DDBJ whole genome shotgun (WGS) entry which is preliminary data.</text>
</comment>
<feature type="active site" description="Charge relay system" evidence="5">
    <location>
        <position position="226"/>
    </location>
</feature>
<dbReference type="InterPro" id="IPR022398">
    <property type="entry name" value="Peptidase_S8_His-AS"/>
</dbReference>
<dbReference type="RefSeq" id="WP_281900013.1">
    <property type="nucleotide sequence ID" value="NZ_BSDI01000029.1"/>
</dbReference>
<comment type="similarity">
    <text evidence="1 5 6">Belongs to the peptidase S8 family.</text>
</comment>
<feature type="signal peptide" evidence="7">
    <location>
        <begin position="1"/>
        <end position="28"/>
    </location>
</feature>
<evidence type="ECO:0000256" key="5">
    <source>
        <dbReference type="PROSITE-ProRule" id="PRU01240"/>
    </source>
</evidence>
<accession>A0ABQ5QZQ9</accession>
<organism evidence="9 10">
    <name type="scientific">Phytohabitans aurantiacus</name>
    <dbReference type="NCBI Taxonomy" id="3016789"/>
    <lineage>
        <taxon>Bacteria</taxon>
        <taxon>Bacillati</taxon>
        <taxon>Actinomycetota</taxon>
        <taxon>Actinomycetes</taxon>
        <taxon>Micromonosporales</taxon>
        <taxon>Micromonosporaceae</taxon>
    </lineage>
</organism>
<dbReference type="PROSITE" id="PS00137">
    <property type="entry name" value="SUBTILASE_HIS"/>
    <property type="match status" value="1"/>
</dbReference>
<gene>
    <name evidence="9" type="ORF">Pa4123_52610</name>
</gene>
<evidence type="ECO:0000256" key="6">
    <source>
        <dbReference type="RuleBase" id="RU003355"/>
    </source>
</evidence>
<dbReference type="PROSITE" id="PS51892">
    <property type="entry name" value="SUBTILASE"/>
    <property type="match status" value="1"/>
</dbReference>
<dbReference type="GO" id="GO:0006508">
    <property type="term" value="P:proteolysis"/>
    <property type="evidence" value="ECO:0007669"/>
    <property type="project" value="UniProtKB-KW"/>
</dbReference>
<dbReference type="EMBL" id="BSDI01000029">
    <property type="protein sequence ID" value="GLH99985.1"/>
    <property type="molecule type" value="Genomic_DNA"/>
</dbReference>
<sequence>MKVRTALAALVACALATPVALSMSASEAEEARAATPPGENRWLTLVTGDRLLIQTSGGQERVVTERHGKGRDHVRFLQRKESGDLYVVPDDAAPLVAAGRVDGRLFNVSKLLEFGYDDRATGSVRLIVAYGGAQARSAEARVTASGARVASELPSVGGDAIEVSKKDASGFWGAVTNAATARAGVRRIWLDGKVTASLDTSVPQVGAPAAWQAGHTGKDTTVAVLDTGIDTDHPDLADAVVGARDFTGSESGADDRYGHGTHVAGIVTGDGAASGGKYKGVAPDAKLLNGKVLDDAGDGFESWIIAGMQWAAEQGVDVINMSLGGESGAGVEPMDQAVDQLTRDTGTLFVIAAGNSGPEGKVASPGSADEALTVGAVDKRDAIAEFSNVGPRLGDQAVKPDITAPGVDIVAPLAKGAVLSNSYPVVDGQYLQLPGTSMATPHVAGAAAILAGQHPDWDADELKPALMGSAKPNPDLSVYQQGAGRLDVARAVSQPIVSTLGSISNGVVRWPHSDDEPISDKVGYRNLGSEPMTLDLAVDVRGPTGAPAPAGMFTLDPARVTVPAGGTASVKLVTDTTVDAPDGVYGGTVVATGGDVSIRTPVGVVREEESYDVKLSFVDANGEPAAMYFASFIDLAVERRLWVVPAPGTVTTRVPKGRYLFEANVWTERKIAILSEPEVVVDRDLELVVDARRAKPLGLTLLDRPDATLVGAFLVFDRRTAWGGHFAVIGGFDNLADISVMPSATTASMPEKFTMTLHADLARPDGQGGFDGSPYLYKIQWAQAGRVTTNVDRRIRDRDLATVHSRIAAAYLGQRVVKNHVVELTAPATITEYYSPGMPFEPSLDLPGDDGEDIGAIGSAPVTYKRGKPVVERWNAGVFGPSFPGYEWSLARREEDWLGFDLHMFGDQGRQRSGSSSTDTARLVLSRDGVKVGEEASMSAVFPVPAERATYRLEAAAKRSVSPLSTEVSATWTFSSARPTDGSVSRTPLMAVRFAPKLDDLNRAPAGRRFAIPVHVQWNTGSEHGKLTGLTVDASYDDGKTWQRVRLAGSGVDRLALLDHPTGSGHVSLKASAVDSNGNAVEQTILRAYALS</sequence>
<dbReference type="SUPFAM" id="SSF52743">
    <property type="entry name" value="Subtilisin-like"/>
    <property type="match status" value="1"/>
</dbReference>
<dbReference type="InterPro" id="IPR000209">
    <property type="entry name" value="Peptidase_S8/S53_dom"/>
</dbReference>
<dbReference type="PROSITE" id="PS00138">
    <property type="entry name" value="SUBTILASE_SER"/>
    <property type="match status" value="1"/>
</dbReference>
<dbReference type="PROSITE" id="PS00136">
    <property type="entry name" value="SUBTILASE_ASP"/>
    <property type="match status" value="1"/>
</dbReference>
<feature type="active site" description="Charge relay system" evidence="5">
    <location>
        <position position="437"/>
    </location>
</feature>
<keyword evidence="2 5" id="KW-0645">Protease</keyword>
<dbReference type="InterPro" id="IPR023827">
    <property type="entry name" value="Peptidase_S8_Asp-AS"/>
</dbReference>
<dbReference type="Proteomes" id="UP001144280">
    <property type="component" value="Unassembled WGS sequence"/>
</dbReference>
<proteinExistence type="inferred from homology"/>
<dbReference type="PRINTS" id="PR00723">
    <property type="entry name" value="SUBTILISIN"/>
</dbReference>
<evidence type="ECO:0000256" key="3">
    <source>
        <dbReference type="ARBA" id="ARBA00022801"/>
    </source>
</evidence>
<keyword evidence="3 5" id="KW-0378">Hydrolase</keyword>
<evidence type="ECO:0000256" key="7">
    <source>
        <dbReference type="SAM" id="SignalP"/>
    </source>
</evidence>
<feature type="domain" description="Peptidase S8/S53" evidence="8">
    <location>
        <begin position="217"/>
        <end position="484"/>
    </location>
</feature>
<protein>
    <submittedName>
        <fullName evidence="9">Serine protease</fullName>
    </submittedName>
</protein>
<keyword evidence="7" id="KW-0732">Signal</keyword>